<dbReference type="InterPro" id="IPR032675">
    <property type="entry name" value="LRR_dom_sf"/>
</dbReference>
<gene>
    <name evidence="1" type="ORF">LITE_LOCUS26420</name>
</gene>
<dbReference type="Proteomes" id="UP001154282">
    <property type="component" value="Unassembled WGS sequence"/>
</dbReference>
<accession>A0AAV0M289</accession>
<evidence type="ECO:0000313" key="1">
    <source>
        <dbReference type="EMBL" id="CAI0440164.1"/>
    </source>
</evidence>
<dbReference type="PANTHER" id="PTHR34145">
    <property type="entry name" value="OS02G0105600 PROTEIN"/>
    <property type="match status" value="1"/>
</dbReference>
<sequence length="493" mass="56639">MDTKTRRRRRNLGMATSVVAAGEPSSPDQFAKLPNELAVEILSRSAMTLNEAARYSLLGKRWRHLWQSIDGGVLDFNQKSNDEQQGNDRNRISHEERRRFADRVDQAISRITATTLDGLRIGFNLLEMEEEARRWIQFGFAARVKQLTLSSYFVQKSGEAHLGVSGSLFLAPEFLRRQDLGRLEVLEFQGVAKIPQGALDHIFSNCPNLQRLSLTNCIFHEEGTVVRVCSPKLQRLTFHFPQPLHFLARIVLVSAPGLHTLEVGGGPWLPMIEFGDDIPLLRELCCYNRGLLIEQRCYFPWSRSQFDKFAPRLQFLKYELSSLCFPPLRPYHLQEWVLFQKLTVLDLRMYMDSNASSLLHCTGLLRAAPMLSRFSMSFLPAGCHRFREHRGQSAHELSTWKHHSLQELHFHGVHPLAKKEQQVFDPHVLQLELAAYIIINSPSLNQVFIDTTNLISDSREPHEVDADILRARMQLETHLHSHTATSQIHFTYC</sequence>
<comment type="caution">
    <text evidence="1">The sequence shown here is derived from an EMBL/GenBank/DDBJ whole genome shotgun (WGS) entry which is preliminary data.</text>
</comment>
<proteinExistence type="predicted"/>
<dbReference type="Gene3D" id="3.80.10.10">
    <property type="entry name" value="Ribonuclease Inhibitor"/>
    <property type="match status" value="1"/>
</dbReference>
<name>A0AAV0M289_9ROSI</name>
<keyword evidence="2" id="KW-1185">Reference proteome</keyword>
<dbReference type="AlphaFoldDB" id="A0AAV0M289"/>
<dbReference type="InterPro" id="IPR053772">
    <property type="entry name" value="At1g61320/At1g61330-like"/>
</dbReference>
<dbReference type="PANTHER" id="PTHR34145:SF68">
    <property type="entry name" value="FBD DOMAIN-CONTAINING PROTEIN"/>
    <property type="match status" value="1"/>
</dbReference>
<evidence type="ECO:0000313" key="2">
    <source>
        <dbReference type="Proteomes" id="UP001154282"/>
    </source>
</evidence>
<dbReference type="EMBL" id="CAMGYJ010000006">
    <property type="protein sequence ID" value="CAI0440164.1"/>
    <property type="molecule type" value="Genomic_DNA"/>
</dbReference>
<dbReference type="SUPFAM" id="SSF52047">
    <property type="entry name" value="RNI-like"/>
    <property type="match status" value="1"/>
</dbReference>
<evidence type="ECO:0008006" key="3">
    <source>
        <dbReference type="Google" id="ProtNLM"/>
    </source>
</evidence>
<organism evidence="1 2">
    <name type="scientific">Linum tenue</name>
    <dbReference type="NCBI Taxonomy" id="586396"/>
    <lineage>
        <taxon>Eukaryota</taxon>
        <taxon>Viridiplantae</taxon>
        <taxon>Streptophyta</taxon>
        <taxon>Embryophyta</taxon>
        <taxon>Tracheophyta</taxon>
        <taxon>Spermatophyta</taxon>
        <taxon>Magnoliopsida</taxon>
        <taxon>eudicotyledons</taxon>
        <taxon>Gunneridae</taxon>
        <taxon>Pentapetalae</taxon>
        <taxon>rosids</taxon>
        <taxon>fabids</taxon>
        <taxon>Malpighiales</taxon>
        <taxon>Linaceae</taxon>
        <taxon>Linum</taxon>
    </lineage>
</organism>
<protein>
    <recommendedName>
        <fullName evidence="3">F-box domain-containing protein</fullName>
    </recommendedName>
</protein>
<reference evidence="1" key="1">
    <citation type="submission" date="2022-08" db="EMBL/GenBank/DDBJ databases">
        <authorList>
            <person name="Gutierrez-Valencia J."/>
        </authorList>
    </citation>
    <scope>NUCLEOTIDE SEQUENCE</scope>
</reference>